<evidence type="ECO:0000256" key="5">
    <source>
        <dbReference type="ARBA" id="ARBA00023136"/>
    </source>
</evidence>
<keyword evidence="4 6" id="KW-1133">Transmembrane helix</keyword>
<proteinExistence type="inferred from homology"/>
<dbReference type="PANTHER" id="PTHR30028:SF0">
    <property type="entry name" value="PROTEIN ALUMINUM SENSITIVE 3"/>
    <property type="match status" value="1"/>
</dbReference>
<gene>
    <name evidence="7" type="ORF">CVV64_11260</name>
</gene>
<dbReference type="GO" id="GO:0005886">
    <property type="term" value="C:plasma membrane"/>
    <property type="evidence" value="ECO:0007669"/>
    <property type="project" value="TreeGrafter"/>
</dbReference>
<feature type="transmembrane region" description="Helical" evidence="6">
    <location>
        <begin position="12"/>
        <end position="31"/>
    </location>
</feature>
<feature type="transmembrane region" description="Helical" evidence="6">
    <location>
        <begin position="67"/>
        <end position="88"/>
    </location>
</feature>
<evidence type="ECO:0000256" key="2">
    <source>
        <dbReference type="ARBA" id="ARBA00005268"/>
    </source>
</evidence>
<evidence type="ECO:0000256" key="3">
    <source>
        <dbReference type="ARBA" id="ARBA00022692"/>
    </source>
</evidence>
<evidence type="ECO:0000256" key="6">
    <source>
        <dbReference type="SAM" id="Phobius"/>
    </source>
</evidence>
<comment type="caution">
    <text evidence="7">The sequence shown here is derived from an EMBL/GenBank/DDBJ whole genome shotgun (WGS) entry which is preliminary data.</text>
</comment>
<organism evidence="7 8">
    <name type="scientific">Candidatus Wallbacteria bacterium HGW-Wallbacteria-1</name>
    <dbReference type="NCBI Taxonomy" id="2013854"/>
    <lineage>
        <taxon>Bacteria</taxon>
        <taxon>Candidatus Walliibacteriota</taxon>
    </lineage>
</organism>
<dbReference type="PANTHER" id="PTHR30028">
    <property type="entry name" value="UPF0014 INNER MEMBRANE PROTEIN YBBM-RELATED"/>
    <property type="match status" value="1"/>
</dbReference>
<feature type="transmembrane region" description="Helical" evidence="6">
    <location>
        <begin position="226"/>
        <end position="246"/>
    </location>
</feature>
<dbReference type="EMBL" id="PGXC01000008">
    <property type="protein sequence ID" value="PKK90089.1"/>
    <property type="molecule type" value="Genomic_DNA"/>
</dbReference>
<dbReference type="Pfam" id="PF03649">
    <property type="entry name" value="UPF0014"/>
    <property type="match status" value="1"/>
</dbReference>
<dbReference type="Proteomes" id="UP000233256">
    <property type="component" value="Unassembled WGS sequence"/>
</dbReference>
<dbReference type="AlphaFoldDB" id="A0A2N1PP30"/>
<accession>A0A2N1PP30</accession>
<reference evidence="7 8" key="1">
    <citation type="journal article" date="2017" name="ISME J.">
        <title>Potential for microbial H2 and metal transformations associated with novel bacteria and archaea in deep terrestrial subsurface sediments.</title>
        <authorList>
            <person name="Hernsdorf A.W."/>
            <person name="Amano Y."/>
            <person name="Miyakawa K."/>
            <person name="Ise K."/>
            <person name="Suzuki Y."/>
            <person name="Anantharaman K."/>
            <person name="Probst A."/>
            <person name="Burstein D."/>
            <person name="Thomas B.C."/>
            <person name="Banfield J.F."/>
        </authorList>
    </citation>
    <scope>NUCLEOTIDE SEQUENCE [LARGE SCALE GENOMIC DNA]</scope>
    <source>
        <strain evidence="7">HGW-Wallbacteria-1</strain>
    </source>
</reference>
<evidence type="ECO:0000313" key="8">
    <source>
        <dbReference type="Proteomes" id="UP000233256"/>
    </source>
</evidence>
<sequence>MSGSSALDIGTTGMILVYVMGLIPLILLAAAGIGMTLEIVKSALKMSLQLLLVGIYLKYIFELQNPWVNLLWIGVMILVANTSILKQAGLKVTTLFPRTMAGLLLGTSVAALFMIGLIVRPTPLYDAHYLIPITGMILGNCLRGNILSLERFYTGIREGKREYMDSLLMGASRWEAAAPFARKAIRTALAPILSTMATTGVVSLPGMMTGQILGGSFPLVAIKYQIAIMIAIFTAMSLSAVANIIFSMGRGFDDYDLLREDIFA</sequence>
<dbReference type="InterPro" id="IPR005226">
    <property type="entry name" value="UPF0014_fam"/>
</dbReference>
<evidence type="ECO:0000256" key="1">
    <source>
        <dbReference type="ARBA" id="ARBA00004141"/>
    </source>
</evidence>
<keyword evidence="3 6" id="KW-0812">Transmembrane</keyword>
<keyword evidence="5 6" id="KW-0472">Membrane</keyword>
<name>A0A2N1PP30_9BACT</name>
<evidence type="ECO:0000256" key="4">
    <source>
        <dbReference type="ARBA" id="ARBA00022989"/>
    </source>
</evidence>
<feature type="transmembrane region" description="Helical" evidence="6">
    <location>
        <begin position="100"/>
        <end position="119"/>
    </location>
</feature>
<feature type="transmembrane region" description="Helical" evidence="6">
    <location>
        <begin position="188"/>
        <end position="206"/>
    </location>
</feature>
<comment type="similarity">
    <text evidence="2">Belongs to the UPF0014 family.</text>
</comment>
<evidence type="ECO:0000313" key="7">
    <source>
        <dbReference type="EMBL" id="PKK90089.1"/>
    </source>
</evidence>
<comment type="subcellular location">
    <subcellularLocation>
        <location evidence="1">Membrane</location>
        <topology evidence="1">Multi-pass membrane protein</topology>
    </subcellularLocation>
</comment>
<protein>
    <submittedName>
        <fullName evidence="7">ABC transporter permease</fullName>
    </submittedName>
</protein>